<reference evidence="2 3" key="1">
    <citation type="submission" date="2018-03" db="EMBL/GenBank/DDBJ databases">
        <title>Draft Genome Sequences of the Obligatory Marine Myxobacteria Enhygromyxa salina SWB007.</title>
        <authorList>
            <person name="Poehlein A."/>
            <person name="Moghaddam J.A."/>
            <person name="Harms H."/>
            <person name="Alanjari M."/>
            <person name="Koenig G.M."/>
            <person name="Daniel R."/>
            <person name="Schaeberle T.F."/>
        </authorList>
    </citation>
    <scope>NUCLEOTIDE SEQUENCE [LARGE SCALE GENOMIC DNA]</scope>
    <source>
        <strain evidence="2 3">SWB007</strain>
    </source>
</reference>
<comment type="caution">
    <text evidence="2">The sequence shown here is derived from an EMBL/GenBank/DDBJ whole genome shotgun (WGS) entry which is preliminary data.</text>
</comment>
<dbReference type="Proteomes" id="UP000238823">
    <property type="component" value="Unassembled WGS sequence"/>
</dbReference>
<protein>
    <submittedName>
        <fullName evidence="2">Uncharacterized protein</fullName>
    </submittedName>
</protein>
<name>A0A2S9Y683_9BACT</name>
<accession>A0A2S9Y683</accession>
<evidence type="ECO:0000313" key="3">
    <source>
        <dbReference type="Proteomes" id="UP000238823"/>
    </source>
</evidence>
<feature type="region of interest" description="Disordered" evidence="1">
    <location>
        <begin position="1"/>
        <end position="22"/>
    </location>
</feature>
<sequence>MGRTTCGKKSSNSENEVGGLSSGFSSFDGIIDELRFSEGALTPAQMQPVP</sequence>
<dbReference type="AlphaFoldDB" id="A0A2S9Y683"/>
<evidence type="ECO:0000313" key="2">
    <source>
        <dbReference type="EMBL" id="PRQ00595.1"/>
    </source>
</evidence>
<gene>
    <name evidence="2" type="ORF">ENSA7_60900</name>
</gene>
<evidence type="ECO:0000256" key="1">
    <source>
        <dbReference type="SAM" id="MobiDB-lite"/>
    </source>
</evidence>
<dbReference type="EMBL" id="PVNL01000118">
    <property type="protein sequence ID" value="PRQ00595.1"/>
    <property type="molecule type" value="Genomic_DNA"/>
</dbReference>
<proteinExistence type="predicted"/>
<organism evidence="2 3">
    <name type="scientific">Enhygromyxa salina</name>
    <dbReference type="NCBI Taxonomy" id="215803"/>
    <lineage>
        <taxon>Bacteria</taxon>
        <taxon>Pseudomonadati</taxon>
        <taxon>Myxococcota</taxon>
        <taxon>Polyangia</taxon>
        <taxon>Nannocystales</taxon>
        <taxon>Nannocystaceae</taxon>
        <taxon>Enhygromyxa</taxon>
    </lineage>
</organism>